<reference evidence="2 3" key="1">
    <citation type="submission" date="2015-04" db="EMBL/GenBank/DDBJ databases">
        <title>The draft genome sequence of Erythrobacter marinus HWDM-33.</title>
        <authorList>
            <person name="Zhuang L."/>
            <person name="Liu Y."/>
            <person name="Shao Z."/>
        </authorList>
    </citation>
    <scope>NUCLEOTIDE SEQUENCE [LARGE SCALE GENOMIC DNA]</scope>
    <source>
        <strain evidence="2 3">HWDM-33</strain>
    </source>
</reference>
<keyword evidence="3" id="KW-1185">Reference proteome</keyword>
<organism evidence="2 3">
    <name type="scientific">Aurantiacibacter marinus</name>
    <dbReference type="NCBI Taxonomy" id="874156"/>
    <lineage>
        <taxon>Bacteria</taxon>
        <taxon>Pseudomonadati</taxon>
        <taxon>Pseudomonadota</taxon>
        <taxon>Alphaproteobacteria</taxon>
        <taxon>Sphingomonadales</taxon>
        <taxon>Erythrobacteraceae</taxon>
        <taxon>Aurantiacibacter</taxon>
    </lineage>
</organism>
<dbReference type="PATRIC" id="fig|874156.12.peg.622"/>
<evidence type="ECO:0000313" key="2">
    <source>
        <dbReference type="EMBL" id="KLI64553.1"/>
    </source>
</evidence>
<accession>A0A0H0XPL5</accession>
<dbReference type="EMBL" id="LBHU01000001">
    <property type="protein sequence ID" value="KLI64553.1"/>
    <property type="molecule type" value="Genomic_DNA"/>
</dbReference>
<keyword evidence="1" id="KW-0812">Transmembrane</keyword>
<dbReference type="RefSeq" id="WP_047092416.1">
    <property type="nucleotide sequence ID" value="NZ_LBHU01000001.1"/>
</dbReference>
<dbReference type="OrthoDB" id="7433080at2"/>
<keyword evidence="1" id="KW-1133">Transmembrane helix</keyword>
<comment type="caution">
    <text evidence="2">The sequence shown here is derived from an EMBL/GenBank/DDBJ whole genome shotgun (WGS) entry which is preliminary data.</text>
</comment>
<proteinExistence type="predicted"/>
<dbReference type="Proteomes" id="UP000053455">
    <property type="component" value="Unassembled WGS sequence"/>
</dbReference>
<dbReference type="AlphaFoldDB" id="A0A0H0XPL5"/>
<name>A0A0H0XPL5_9SPHN</name>
<keyword evidence="1" id="KW-0472">Membrane</keyword>
<gene>
    <name evidence="2" type="ORF">AAV99_02980</name>
</gene>
<feature type="transmembrane region" description="Helical" evidence="1">
    <location>
        <begin position="50"/>
        <end position="70"/>
    </location>
</feature>
<sequence length="73" mass="8069">MISFLKAIPFGAFLTLIIALFMGSGGATGGLLNVFKVDVNYPDLMLDFSFYWSWMLFLGGTFLAFILVLMMGD</sequence>
<evidence type="ECO:0000256" key="1">
    <source>
        <dbReference type="SAM" id="Phobius"/>
    </source>
</evidence>
<protein>
    <submittedName>
        <fullName evidence="2">Uncharacterized protein</fullName>
    </submittedName>
</protein>
<evidence type="ECO:0000313" key="3">
    <source>
        <dbReference type="Proteomes" id="UP000053455"/>
    </source>
</evidence>